<dbReference type="Pfam" id="PF07687">
    <property type="entry name" value="M20_dimer"/>
    <property type="match status" value="1"/>
</dbReference>
<sequence length="427" mass="45250">MTDDATLSAAERSVLGHLDEEVLVEQLAELVRIPSVGGTDAELEVQEYVAGALRDLDTDVDRWDIDLEEMAGDPWFPGVEVDRTAAVGVVGTTAGDGVPGLVLSGHTDVVPPGHVETWHGQDPFSAEIFDGALYGRGACDMKAGVAVNLAVLRTLRAAGVPLERPLAVHSVVGEEDGGLGAFATLRRGHRGDVAVITEPTSAKIVTATAGALTFRIEVVGRSAHGSMRKQGISALEAFLPIHAALMALEAERNRDIDREFVSELPYALSFGMVHTGDWSSSVPDKLVADGRFGVKIDEDPRLARTVFEDVVAEVALKDPWLHENRPVVTWPGGQFASGRLDDDHPLIGEMAAAVDAAGGMPHPPTVAGVYGSDMRLYTGVGGIPTLHYGPGDMSWAHAPLERVELSELVQVARALVVLALRRCAAPA</sequence>
<evidence type="ECO:0000259" key="8">
    <source>
        <dbReference type="Pfam" id="PF07687"/>
    </source>
</evidence>
<dbReference type="KEGG" id="nmes:H9L09_03980"/>
<evidence type="ECO:0000313" key="9">
    <source>
        <dbReference type="EMBL" id="QNN53594.1"/>
    </source>
</evidence>
<dbReference type="InterPro" id="IPR036264">
    <property type="entry name" value="Bact_exopeptidase_dim_dom"/>
</dbReference>
<dbReference type="Pfam" id="PF01546">
    <property type="entry name" value="Peptidase_M20"/>
    <property type="match status" value="1"/>
</dbReference>
<dbReference type="InterPro" id="IPR050072">
    <property type="entry name" value="Peptidase_M20A"/>
</dbReference>
<comment type="similarity">
    <text evidence="3">Belongs to the peptidase M20A family.</text>
</comment>
<name>A0A7G9RDB9_9ACTN</name>
<keyword evidence="5" id="KW-0378">Hydrolase</keyword>
<comment type="cofactor">
    <cofactor evidence="2">
        <name>Zn(2+)</name>
        <dbReference type="ChEBI" id="CHEBI:29105"/>
    </cofactor>
</comment>
<evidence type="ECO:0000256" key="6">
    <source>
        <dbReference type="ARBA" id="ARBA00022833"/>
    </source>
</evidence>
<dbReference type="EMBL" id="CP060713">
    <property type="protein sequence ID" value="QNN53594.1"/>
    <property type="molecule type" value="Genomic_DNA"/>
</dbReference>
<evidence type="ECO:0000256" key="5">
    <source>
        <dbReference type="ARBA" id="ARBA00022801"/>
    </source>
</evidence>
<dbReference type="RefSeq" id="WP_187579435.1">
    <property type="nucleotide sequence ID" value="NZ_CP060713.1"/>
</dbReference>
<proteinExistence type="inferred from homology"/>
<dbReference type="PANTHER" id="PTHR43808:SF25">
    <property type="entry name" value="PEPTIDASE M20 DIMERISATION DOMAIN-CONTAINING PROTEIN"/>
    <property type="match status" value="1"/>
</dbReference>
<dbReference type="PANTHER" id="PTHR43808">
    <property type="entry name" value="ACETYLORNITHINE DEACETYLASE"/>
    <property type="match status" value="1"/>
</dbReference>
<dbReference type="InterPro" id="IPR002933">
    <property type="entry name" value="Peptidase_M20"/>
</dbReference>
<keyword evidence="7" id="KW-0170">Cobalt</keyword>
<dbReference type="InterPro" id="IPR010182">
    <property type="entry name" value="ArgE/DapE"/>
</dbReference>
<evidence type="ECO:0000256" key="2">
    <source>
        <dbReference type="ARBA" id="ARBA00001947"/>
    </source>
</evidence>
<dbReference type="Gene3D" id="3.40.630.10">
    <property type="entry name" value="Zn peptidases"/>
    <property type="match status" value="1"/>
</dbReference>
<keyword evidence="10" id="KW-1185">Reference proteome</keyword>
<comment type="cofactor">
    <cofactor evidence="1">
        <name>Co(2+)</name>
        <dbReference type="ChEBI" id="CHEBI:48828"/>
    </cofactor>
</comment>
<dbReference type="SUPFAM" id="SSF55031">
    <property type="entry name" value="Bacterial exopeptidase dimerisation domain"/>
    <property type="match status" value="1"/>
</dbReference>
<dbReference type="GO" id="GO:0016787">
    <property type="term" value="F:hydrolase activity"/>
    <property type="evidence" value="ECO:0007669"/>
    <property type="project" value="UniProtKB-KW"/>
</dbReference>
<dbReference type="GO" id="GO:0046872">
    <property type="term" value="F:metal ion binding"/>
    <property type="evidence" value="ECO:0007669"/>
    <property type="project" value="UniProtKB-KW"/>
</dbReference>
<dbReference type="NCBIfam" id="TIGR01910">
    <property type="entry name" value="DapE-ArgE"/>
    <property type="match status" value="1"/>
</dbReference>
<accession>A0A7G9RDB9</accession>
<reference evidence="9 10" key="1">
    <citation type="submission" date="2020-08" db="EMBL/GenBank/DDBJ databases">
        <title>Genome sequence of Nocardioides mesophilus KACC 16243T.</title>
        <authorList>
            <person name="Hyun D.-W."/>
            <person name="Bae J.-W."/>
        </authorList>
    </citation>
    <scope>NUCLEOTIDE SEQUENCE [LARGE SCALE GENOMIC DNA]</scope>
    <source>
        <strain evidence="9 10">KACC 16243</strain>
    </source>
</reference>
<dbReference type="Gene3D" id="3.30.70.360">
    <property type="match status" value="1"/>
</dbReference>
<evidence type="ECO:0000256" key="7">
    <source>
        <dbReference type="ARBA" id="ARBA00023285"/>
    </source>
</evidence>
<evidence type="ECO:0000256" key="4">
    <source>
        <dbReference type="ARBA" id="ARBA00022723"/>
    </source>
</evidence>
<keyword evidence="4" id="KW-0479">Metal-binding</keyword>
<dbReference type="AlphaFoldDB" id="A0A7G9RDB9"/>
<organism evidence="9 10">
    <name type="scientific">Nocardioides mesophilus</name>
    <dbReference type="NCBI Taxonomy" id="433659"/>
    <lineage>
        <taxon>Bacteria</taxon>
        <taxon>Bacillati</taxon>
        <taxon>Actinomycetota</taxon>
        <taxon>Actinomycetes</taxon>
        <taxon>Propionibacteriales</taxon>
        <taxon>Nocardioidaceae</taxon>
        <taxon>Nocardioides</taxon>
    </lineage>
</organism>
<dbReference type="InterPro" id="IPR011650">
    <property type="entry name" value="Peptidase_M20_dimer"/>
</dbReference>
<dbReference type="Proteomes" id="UP000515947">
    <property type="component" value="Chromosome"/>
</dbReference>
<evidence type="ECO:0000256" key="1">
    <source>
        <dbReference type="ARBA" id="ARBA00001941"/>
    </source>
</evidence>
<evidence type="ECO:0000256" key="3">
    <source>
        <dbReference type="ARBA" id="ARBA00006247"/>
    </source>
</evidence>
<feature type="domain" description="Peptidase M20 dimerisation" evidence="8">
    <location>
        <begin position="207"/>
        <end position="317"/>
    </location>
</feature>
<dbReference type="SUPFAM" id="SSF53187">
    <property type="entry name" value="Zn-dependent exopeptidases"/>
    <property type="match status" value="1"/>
</dbReference>
<evidence type="ECO:0000313" key="10">
    <source>
        <dbReference type="Proteomes" id="UP000515947"/>
    </source>
</evidence>
<keyword evidence="6" id="KW-0862">Zinc</keyword>
<gene>
    <name evidence="9" type="ORF">H9L09_03980</name>
</gene>
<protein>
    <submittedName>
        <fullName evidence="9">ArgE/DapE family deacylase</fullName>
    </submittedName>
</protein>